<comment type="caution">
    <text evidence="1">The sequence shown here is derived from an EMBL/GenBank/DDBJ whole genome shotgun (WGS) entry which is preliminary data.</text>
</comment>
<evidence type="ECO:0000313" key="2">
    <source>
        <dbReference type="Proteomes" id="UP001594288"/>
    </source>
</evidence>
<sequence>MHMLRGAGIRDAYENAKRACKADLTSREAGDAIVNLATLSLRFLEAQATLIDLVSRVPGKEYVTYKRNSVVARPANKRFFLRNEREVLALWESWRNQDIEPTKLAEVSYTVALGPCLAMELLDRGNKKGPATYFEYLIGHIVARALRSNPKKRAVLPIRGRSVQMTMDFLFDMGSGRPGIHMPVKMSTRERVVQAWSHQRLLDSAYGDGTYKGIMVLFSETKLNSRSLEVVEICVPDQWLAYQSLLATLDRIYYFDVPERYRVLTETFPDLIQIRQIGEFFSKPEAVLV</sequence>
<organism evidence="1 2">
    <name type="scientific">Eiseniibacteriota bacterium</name>
    <dbReference type="NCBI Taxonomy" id="2212470"/>
    <lineage>
        <taxon>Bacteria</taxon>
        <taxon>Candidatus Eiseniibacteriota</taxon>
    </lineage>
</organism>
<evidence type="ECO:0000313" key="1">
    <source>
        <dbReference type="EMBL" id="MFC1799299.1"/>
    </source>
</evidence>
<protein>
    <submittedName>
        <fullName evidence="1">Uncharacterized protein</fullName>
    </submittedName>
</protein>
<accession>A0ABV6YMK4</accession>
<dbReference type="EMBL" id="JBHPEI010000001">
    <property type="protein sequence ID" value="MFC1799299.1"/>
    <property type="molecule type" value="Genomic_DNA"/>
</dbReference>
<name>A0ABV6YMK4_UNCEI</name>
<gene>
    <name evidence="1" type="ORF">ACFL2Z_00090</name>
</gene>
<proteinExistence type="predicted"/>
<dbReference type="Proteomes" id="UP001594288">
    <property type="component" value="Unassembled WGS sequence"/>
</dbReference>
<keyword evidence="2" id="KW-1185">Reference proteome</keyword>
<reference evidence="1 2" key="1">
    <citation type="submission" date="2024-09" db="EMBL/GenBank/DDBJ databases">
        <authorList>
            <person name="D'Angelo T."/>
        </authorList>
    </citation>
    <scope>NUCLEOTIDE SEQUENCE [LARGE SCALE GENOMIC DNA]</scope>
    <source>
        <strain evidence="1">SAG AM-311-F02</strain>
    </source>
</reference>